<feature type="transmembrane region" description="Helical" evidence="7">
    <location>
        <begin position="76"/>
        <end position="101"/>
    </location>
</feature>
<dbReference type="PANTHER" id="PTHR43663:SF1">
    <property type="entry name" value="CHROMATE TRANSPORTER"/>
    <property type="match status" value="1"/>
</dbReference>
<evidence type="ECO:0000256" key="4">
    <source>
        <dbReference type="ARBA" id="ARBA00022692"/>
    </source>
</evidence>
<keyword evidence="3" id="KW-1003">Cell membrane</keyword>
<dbReference type="InterPro" id="IPR003370">
    <property type="entry name" value="Chromate_transpt"/>
</dbReference>
<dbReference type="GO" id="GO:0005886">
    <property type="term" value="C:plasma membrane"/>
    <property type="evidence" value="ECO:0007669"/>
    <property type="project" value="UniProtKB-SubCell"/>
</dbReference>
<feature type="transmembrane region" description="Helical" evidence="7">
    <location>
        <begin position="146"/>
        <end position="179"/>
    </location>
</feature>
<proteinExistence type="inferred from homology"/>
<dbReference type="eggNOG" id="COG2059">
    <property type="taxonomic scope" value="Bacteria"/>
</dbReference>
<evidence type="ECO:0000313" key="9">
    <source>
        <dbReference type="Proteomes" id="UP000000379"/>
    </source>
</evidence>
<evidence type="ECO:0000256" key="2">
    <source>
        <dbReference type="ARBA" id="ARBA00005262"/>
    </source>
</evidence>
<comment type="similarity">
    <text evidence="2">Belongs to the chromate ion transporter (CHR) (TC 2.A.51) family.</text>
</comment>
<evidence type="ECO:0000256" key="6">
    <source>
        <dbReference type="ARBA" id="ARBA00023136"/>
    </source>
</evidence>
<dbReference type="AlphaFoldDB" id="D7CT65"/>
<name>D7CT65_TRURR</name>
<evidence type="ECO:0000256" key="5">
    <source>
        <dbReference type="ARBA" id="ARBA00022989"/>
    </source>
</evidence>
<dbReference type="Proteomes" id="UP000000379">
    <property type="component" value="Chromosome"/>
</dbReference>
<dbReference type="OrthoDB" id="9788907at2"/>
<evidence type="ECO:0000256" key="1">
    <source>
        <dbReference type="ARBA" id="ARBA00004651"/>
    </source>
</evidence>
<reference evidence="8 9" key="2">
    <citation type="journal article" date="2011" name="Stand. Genomic Sci.">
        <title>Complete genome sequence of Truepera radiovictrix type strain (RQ-24).</title>
        <authorList>
            <person name="Ivanova N."/>
            <person name="Rohde C."/>
            <person name="Munk C."/>
            <person name="Nolan M."/>
            <person name="Lucas S."/>
            <person name="Del Rio T.G."/>
            <person name="Tice H."/>
            <person name="Deshpande S."/>
            <person name="Cheng J.F."/>
            <person name="Tapia R."/>
            <person name="Han C."/>
            <person name="Goodwin L."/>
            <person name="Pitluck S."/>
            <person name="Liolios K."/>
            <person name="Mavromatis K."/>
            <person name="Mikhailova N."/>
            <person name="Pati A."/>
            <person name="Chen A."/>
            <person name="Palaniappan K."/>
            <person name="Land M."/>
            <person name="Hauser L."/>
            <person name="Chang Y.J."/>
            <person name="Jeffries C.D."/>
            <person name="Brambilla E."/>
            <person name="Rohde M."/>
            <person name="Goker M."/>
            <person name="Tindall B.J."/>
            <person name="Woyke T."/>
            <person name="Bristow J."/>
            <person name="Eisen J.A."/>
            <person name="Markowitz V."/>
            <person name="Hugenholtz P."/>
            <person name="Kyrpides N.C."/>
            <person name="Klenk H.P."/>
            <person name="Lapidus A."/>
        </authorList>
    </citation>
    <scope>NUCLEOTIDE SEQUENCE [LARGE SCALE GENOMIC DNA]</scope>
    <source>
        <strain evidence="9">DSM 17093 / CIP 108686 / LMG 22925 / RQ-24</strain>
    </source>
</reference>
<protein>
    <submittedName>
        <fullName evidence="8">Chromate transporter</fullName>
    </submittedName>
</protein>
<dbReference type="RefSeq" id="WP_013178890.1">
    <property type="nucleotide sequence ID" value="NC_014221.1"/>
</dbReference>
<dbReference type="HOGENOM" id="CLU_018106_1_2_0"/>
<evidence type="ECO:0000313" key="8">
    <source>
        <dbReference type="EMBL" id="ADI15528.1"/>
    </source>
</evidence>
<keyword evidence="4 7" id="KW-0812">Transmembrane</keyword>
<evidence type="ECO:0000256" key="7">
    <source>
        <dbReference type="SAM" id="Phobius"/>
    </source>
</evidence>
<keyword evidence="6 7" id="KW-0472">Membrane</keyword>
<dbReference type="EMBL" id="CP002049">
    <property type="protein sequence ID" value="ADI15528.1"/>
    <property type="molecule type" value="Genomic_DNA"/>
</dbReference>
<keyword evidence="5 7" id="KW-1133">Transmembrane helix</keyword>
<sequence>MVLFDLLWSFGKVGVFGFGGGPSMIPLIQAEVVDVRGWLTREEFLDAFAFGNTLPGPIATKLAGYVGYKVGGWGGALAGLAGMTVPTVLAMIALATLYLRFRDHPAVGGFLRGVRPIVIALLALVVYEFLPSALGSPPQWLANWALWALAVAAFVLSVRFNVHPALLIVAGGALGVAFFR</sequence>
<dbReference type="STRING" id="649638.Trad_2419"/>
<dbReference type="PANTHER" id="PTHR43663">
    <property type="entry name" value="CHROMATE TRANSPORT PROTEIN-RELATED"/>
    <property type="match status" value="1"/>
</dbReference>
<dbReference type="InterPro" id="IPR052518">
    <property type="entry name" value="CHR_Transporter"/>
</dbReference>
<reference evidence="9" key="1">
    <citation type="submission" date="2010-05" db="EMBL/GenBank/DDBJ databases">
        <title>The complete genome of Truepera radiovictris DSM 17093.</title>
        <authorList>
            <consortium name="US DOE Joint Genome Institute (JGI-PGF)"/>
            <person name="Lucas S."/>
            <person name="Copeland A."/>
            <person name="Lapidus A."/>
            <person name="Glavina del Rio T."/>
            <person name="Dalin E."/>
            <person name="Tice H."/>
            <person name="Bruce D."/>
            <person name="Goodwin L."/>
            <person name="Pitluck S."/>
            <person name="Kyrpides N."/>
            <person name="Mavromatis K."/>
            <person name="Ovchinnikova G."/>
            <person name="Munk A.C."/>
            <person name="Detter J.C."/>
            <person name="Han C."/>
            <person name="Tapia R."/>
            <person name="Land M."/>
            <person name="Hauser L."/>
            <person name="Markowitz V."/>
            <person name="Cheng J.-F."/>
            <person name="Hugenholtz P."/>
            <person name="Woyke T."/>
            <person name="Wu D."/>
            <person name="Tindall B."/>
            <person name="Pomrenke H.G."/>
            <person name="Brambilla E."/>
            <person name="Klenk H.-P."/>
            <person name="Eisen J.A."/>
        </authorList>
    </citation>
    <scope>NUCLEOTIDE SEQUENCE [LARGE SCALE GENOMIC DNA]</scope>
    <source>
        <strain evidence="9">DSM 17093 / CIP 108686 / LMG 22925 / RQ-24</strain>
    </source>
</reference>
<feature type="transmembrane region" description="Helical" evidence="7">
    <location>
        <begin position="113"/>
        <end position="134"/>
    </location>
</feature>
<gene>
    <name evidence="8" type="ordered locus">Trad_2419</name>
</gene>
<comment type="subcellular location">
    <subcellularLocation>
        <location evidence="1">Cell membrane</location>
        <topology evidence="1">Multi-pass membrane protein</topology>
    </subcellularLocation>
</comment>
<dbReference type="GO" id="GO:0015109">
    <property type="term" value="F:chromate transmembrane transporter activity"/>
    <property type="evidence" value="ECO:0007669"/>
    <property type="project" value="InterPro"/>
</dbReference>
<keyword evidence="9" id="KW-1185">Reference proteome</keyword>
<organism evidence="8 9">
    <name type="scientific">Truepera radiovictrix (strain DSM 17093 / CIP 108686 / LMG 22925 / RQ-24)</name>
    <dbReference type="NCBI Taxonomy" id="649638"/>
    <lineage>
        <taxon>Bacteria</taxon>
        <taxon>Thermotogati</taxon>
        <taxon>Deinococcota</taxon>
        <taxon>Deinococci</taxon>
        <taxon>Trueperales</taxon>
        <taxon>Trueperaceae</taxon>
        <taxon>Truepera</taxon>
    </lineage>
</organism>
<dbReference type="Pfam" id="PF02417">
    <property type="entry name" value="Chromate_transp"/>
    <property type="match status" value="1"/>
</dbReference>
<accession>D7CT65</accession>
<dbReference type="KEGG" id="tra:Trad_2419"/>
<evidence type="ECO:0000256" key="3">
    <source>
        <dbReference type="ARBA" id="ARBA00022475"/>
    </source>
</evidence>